<sequence length="130" mass="15007">MKKFSLSLSPHITSTTKISVYELNKNGKSLFEPFVDEIEKDGNLFDKLAGALRIIEETSNLKRYPKTKFRELKGHNLSCKVYEAKSNIIRVYLFHEEKTGRVIITGGLKDNQDKDIKAILKIIKEYNDEK</sequence>
<gene>
    <name evidence="1" type="ORF">GCM10008088_28960</name>
</gene>
<organism evidence="1 2">
    <name type="scientific">Mesonia mobilis</name>
    <dbReference type="NCBI Taxonomy" id="369791"/>
    <lineage>
        <taxon>Bacteria</taxon>
        <taxon>Pseudomonadati</taxon>
        <taxon>Bacteroidota</taxon>
        <taxon>Flavobacteriia</taxon>
        <taxon>Flavobacteriales</taxon>
        <taxon>Flavobacteriaceae</taxon>
        <taxon>Mesonia</taxon>
    </lineage>
</organism>
<comment type="caution">
    <text evidence="1">The sequence shown here is derived from an EMBL/GenBank/DDBJ whole genome shotgun (WGS) entry which is preliminary data.</text>
</comment>
<reference evidence="2" key="1">
    <citation type="journal article" date="2019" name="Int. J. Syst. Evol. Microbiol.">
        <title>The Global Catalogue of Microorganisms (GCM) 10K type strain sequencing project: providing services to taxonomists for standard genome sequencing and annotation.</title>
        <authorList>
            <consortium name="The Broad Institute Genomics Platform"/>
            <consortium name="The Broad Institute Genome Sequencing Center for Infectious Disease"/>
            <person name="Wu L."/>
            <person name="Ma J."/>
        </authorList>
    </citation>
    <scope>NUCLEOTIDE SEQUENCE [LARGE SCALE GENOMIC DNA]</scope>
    <source>
        <strain evidence="2">KCTC 12708</strain>
    </source>
</reference>
<keyword evidence="2" id="KW-1185">Reference proteome</keyword>
<dbReference type="EMBL" id="BMWY01000040">
    <property type="protein sequence ID" value="GGZ66241.1"/>
    <property type="molecule type" value="Genomic_DNA"/>
</dbReference>
<protein>
    <recommendedName>
        <fullName evidence="3">Phage-related protein</fullName>
    </recommendedName>
</protein>
<dbReference type="Proteomes" id="UP000615593">
    <property type="component" value="Unassembled WGS sequence"/>
</dbReference>
<evidence type="ECO:0000313" key="2">
    <source>
        <dbReference type="Proteomes" id="UP000615593"/>
    </source>
</evidence>
<accession>A0ABQ3C394</accession>
<name>A0ABQ3C394_9FLAO</name>
<evidence type="ECO:0008006" key="3">
    <source>
        <dbReference type="Google" id="ProtNLM"/>
    </source>
</evidence>
<dbReference type="GeneID" id="94370605"/>
<proteinExistence type="predicted"/>
<dbReference type="RefSeq" id="WP_205618359.1">
    <property type="nucleotide sequence ID" value="NZ_BMWY01000040.1"/>
</dbReference>
<evidence type="ECO:0000313" key="1">
    <source>
        <dbReference type="EMBL" id="GGZ66241.1"/>
    </source>
</evidence>